<dbReference type="Pfam" id="PF24722">
    <property type="entry name" value="DUF7674"/>
    <property type="match status" value="1"/>
</dbReference>
<evidence type="ECO:0000313" key="3">
    <source>
        <dbReference type="Proteomes" id="UP000195807"/>
    </source>
</evidence>
<reference evidence="2 3" key="1">
    <citation type="submission" date="2017-01" db="EMBL/GenBank/DDBJ databases">
        <title>Complete genome sequence of esterase-producing bacterium Croceicoccus marinus E4A9.</title>
        <authorList>
            <person name="Wu Y.-H."/>
            <person name="Cheng H."/>
            <person name="Xu L."/>
            <person name="Huo Y.-Y."/>
            <person name="Wang C.-S."/>
            <person name="Xu X.-W."/>
        </authorList>
    </citation>
    <scope>NUCLEOTIDE SEQUENCE [LARGE SCALE GENOMIC DNA]</scope>
    <source>
        <strain evidence="2 3">E4A9</strain>
    </source>
</reference>
<sequence length="153" mass="17752">MADSQVSRQTKPMIERDEMFAPMLEADPSFSGQWQAFLADYSDEPQLPRYIALGDLARHLIDRMRRGDISNFDKVFEVVELWHIEGDEYVQEAATIGFLESIQNHLGGNDRFRGDGGVHASDFDPYLGPETRKWWDKLYRFWEGDSSALRFDI</sequence>
<protein>
    <recommendedName>
        <fullName evidence="1">DUF7674 domain-containing protein</fullName>
    </recommendedName>
</protein>
<keyword evidence="3" id="KW-1185">Reference proteome</keyword>
<dbReference type="AlphaFoldDB" id="A0A1Z1F9P9"/>
<dbReference type="KEGG" id="cman:A9D14_03860"/>
<dbReference type="Proteomes" id="UP000195807">
    <property type="component" value="Chromosome"/>
</dbReference>
<gene>
    <name evidence="2" type="ORF">A9D14_03860</name>
</gene>
<accession>A0A1Z1F9P9</accession>
<name>A0A1Z1F9P9_9SPHN</name>
<organism evidence="2 3">
    <name type="scientific">Croceicoccus marinus</name>
    <dbReference type="NCBI Taxonomy" id="450378"/>
    <lineage>
        <taxon>Bacteria</taxon>
        <taxon>Pseudomonadati</taxon>
        <taxon>Pseudomonadota</taxon>
        <taxon>Alphaproteobacteria</taxon>
        <taxon>Sphingomonadales</taxon>
        <taxon>Erythrobacteraceae</taxon>
        <taxon>Croceicoccus</taxon>
    </lineage>
</organism>
<dbReference type="EMBL" id="CP019602">
    <property type="protein sequence ID" value="ARU15465.1"/>
    <property type="molecule type" value="Genomic_DNA"/>
</dbReference>
<proteinExistence type="predicted"/>
<evidence type="ECO:0000313" key="2">
    <source>
        <dbReference type="EMBL" id="ARU15465.1"/>
    </source>
</evidence>
<dbReference type="InterPro" id="IPR056091">
    <property type="entry name" value="DUF7674"/>
</dbReference>
<feature type="domain" description="DUF7674" evidence="1">
    <location>
        <begin position="22"/>
        <end position="143"/>
    </location>
</feature>
<evidence type="ECO:0000259" key="1">
    <source>
        <dbReference type="Pfam" id="PF24722"/>
    </source>
</evidence>